<dbReference type="GeneID" id="19180027"/>
<dbReference type="OrthoDB" id="47007at2759"/>
<dbReference type="Proteomes" id="UP000019473">
    <property type="component" value="Unassembled WGS sequence"/>
</dbReference>
<evidence type="ECO:0000313" key="4">
    <source>
        <dbReference type="EMBL" id="EXJ58019.1"/>
    </source>
</evidence>
<dbReference type="STRING" id="1182544.W9WHP0"/>
<evidence type="ECO:0000256" key="2">
    <source>
        <dbReference type="ARBA" id="ARBA00023002"/>
    </source>
</evidence>
<name>W9WHP0_9EURO</name>
<dbReference type="Gene3D" id="3.40.50.720">
    <property type="entry name" value="NAD(P)-binding Rossmann-like Domain"/>
    <property type="match status" value="1"/>
</dbReference>
<dbReference type="eggNOG" id="KOG0725">
    <property type="taxonomic scope" value="Eukaryota"/>
</dbReference>
<accession>W9WHP0</accession>
<keyword evidence="5" id="KW-1185">Reference proteome</keyword>
<comment type="similarity">
    <text evidence="1 3">Belongs to the short-chain dehydrogenases/reductases (SDR) family.</text>
</comment>
<dbReference type="HOGENOM" id="CLU_010194_1_3_1"/>
<evidence type="ECO:0000256" key="3">
    <source>
        <dbReference type="RuleBase" id="RU000363"/>
    </source>
</evidence>
<dbReference type="VEuPathDB" id="FungiDB:A1O7_05442"/>
<evidence type="ECO:0008006" key="6">
    <source>
        <dbReference type="Google" id="ProtNLM"/>
    </source>
</evidence>
<reference evidence="4 5" key="1">
    <citation type="submission" date="2013-03" db="EMBL/GenBank/DDBJ databases">
        <title>The Genome Sequence of Cladophialophora yegresii CBS 114405.</title>
        <authorList>
            <consortium name="The Broad Institute Genomics Platform"/>
            <person name="Cuomo C."/>
            <person name="de Hoog S."/>
            <person name="Gorbushina A."/>
            <person name="Walker B."/>
            <person name="Young S.K."/>
            <person name="Zeng Q."/>
            <person name="Gargeya S."/>
            <person name="Fitzgerald M."/>
            <person name="Haas B."/>
            <person name="Abouelleil A."/>
            <person name="Allen A.W."/>
            <person name="Alvarado L."/>
            <person name="Arachchi H.M."/>
            <person name="Berlin A.M."/>
            <person name="Chapman S.B."/>
            <person name="Gainer-Dewar J."/>
            <person name="Goldberg J."/>
            <person name="Griggs A."/>
            <person name="Gujja S."/>
            <person name="Hansen M."/>
            <person name="Howarth C."/>
            <person name="Imamovic A."/>
            <person name="Ireland A."/>
            <person name="Larimer J."/>
            <person name="McCowan C."/>
            <person name="Murphy C."/>
            <person name="Pearson M."/>
            <person name="Poon T.W."/>
            <person name="Priest M."/>
            <person name="Roberts A."/>
            <person name="Saif S."/>
            <person name="Shea T."/>
            <person name="Sisk P."/>
            <person name="Sykes S."/>
            <person name="Wortman J."/>
            <person name="Nusbaum C."/>
            <person name="Birren B."/>
        </authorList>
    </citation>
    <scope>NUCLEOTIDE SEQUENCE [LARGE SCALE GENOMIC DNA]</scope>
    <source>
        <strain evidence="4 5">CBS 114405</strain>
    </source>
</reference>
<proteinExistence type="inferred from homology"/>
<comment type="caution">
    <text evidence="4">The sequence shown here is derived from an EMBL/GenBank/DDBJ whole genome shotgun (WGS) entry which is preliminary data.</text>
</comment>
<dbReference type="SUPFAM" id="SSF51735">
    <property type="entry name" value="NAD(P)-binding Rossmann-fold domains"/>
    <property type="match status" value="1"/>
</dbReference>
<evidence type="ECO:0000256" key="1">
    <source>
        <dbReference type="ARBA" id="ARBA00006484"/>
    </source>
</evidence>
<sequence>MSQQYLKGKTAIVTGAGKPNGIGAASAIALAGQGANVLIHYNSSAGPAEEVVSKLKGLGVQAAAVKADASSVDFGKTLVNAALKTFNTRTIDIIVNNAGYAAPNVEGIKSVGFDEWDTTFRINVRGPFDLIQAALPYMKEGGRVINIGSIASFPASVLFTSKTCCPMCWRPKSATRRISRKSRPKNNANFAEMQISRLGSWMLPVYCASKGALTSMTVAIAEELGPKGITANVVSPGPIATDLSMEGSPIGARLRNNQHIKREGKATEVAETVLFIASPGASYISGQVIHVDGGIAFP</sequence>
<dbReference type="CDD" id="cd05233">
    <property type="entry name" value="SDR_c"/>
    <property type="match status" value="1"/>
</dbReference>
<organism evidence="4 5">
    <name type="scientific">Cladophialophora yegresii CBS 114405</name>
    <dbReference type="NCBI Taxonomy" id="1182544"/>
    <lineage>
        <taxon>Eukaryota</taxon>
        <taxon>Fungi</taxon>
        <taxon>Dikarya</taxon>
        <taxon>Ascomycota</taxon>
        <taxon>Pezizomycotina</taxon>
        <taxon>Eurotiomycetes</taxon>
        <taxon>Chaetothyriomycetidae</taxon>
        <taxon>Chaetothyriales</taxon>
        <taxon>Herpotrichiellaceae</taxon>
        <taxon>Cladophialophora</taxon>
    </lineage>
</organism>
<gene>
    <name evidence="4" type="ORF">A1O7_05442</name>
</gene>
<protein>
    <recommendedName>
        <fullName evidence="6">3-oxoacyl-[acyl-carrier protein] reductase</fullName>
    </recommendedName>
</protein>
<dbReference type="EMBL" id="AMGW01000004">
    <property type="protein sequence ID" value="EXJ58019.1"/>
    <property type="molecule type" value="Genomic_DNA"/>
</dbReference>
<dbReference type="InterPro" id="IPR002347">
    <property type="entry name" value="SDR_fam"/>
</dbReference>
<dbReference type="RefSeq" id="XP_007757642.1">
    <property type="nucleotide sequence ID" value="XM_007759452.1"/>
</dbReference>
<dbReference type="PANTHER" id="PTHR43639">
    <property type="entry name" value="OXIDOREDUCTASE, SHORT-CHAIN DEHYDROGENASE/REDUCTASE FAMILY (AFU_ORTHOLOGUE AFUA_5G02870)"/>
    <property type="match status" value="1"/>
</dbReference>
<dbReference type="GO" id="GO:0016491">
    <property type="term" value="F:oxidoreductase activity"/>
    <property type="evidence" value="ECO:0007669"/>
    <property type="project" value="UniProtKB-KW"/>
</dbReference>
<dbReference type="PANTHER" id="PTHR43639:SF1">
    <property type="entry name" value="SHORT-CHAIN DEHYDROGENASE_REDUCTASE FAMILY PROTEIN"/>
    <property type="match status" value="1"/>
</dbReference>
<dbReference type="Pfam" id="PF13561">
    <property type="entry name" value="adh_short_C2"/>
    <property type="match status" value="1"/>
</dbReference>
<dbReference type="PRINTS" id="PR00080">
    <property type="entry name" value="SDRFAMILY"/>
</dbReference>
<dbReference type="PRINTS" id="PR00081">
    <property type="entry name" value="GDHRDH"/>
</dbReference>
<keyword evidence="2" id="KW-0560">Oxidoreductase</keyword>
<dbReference type="AlphaFoldDB" id="W9WHP0"/>
<evidence type="ECO:0000313" key="5">
    <source>
        <dbReference type="Proteomes" id="UP000019473"/>
    </source>
</evidence>
<dbReference type="InterPro" id="IPR036291">
    <property type="entry name" value="NAD(P)-bd_dom_sf"/>
</dbReference>
<dbReference type="Pfam" id="PF00106">
    <property type="entry name" value="adh_short"/>
    <property type="match status" value="1"/>
</dbReference>